<evidence type="ECO:0000313" key="2">
    <source>
        <dbReference type="Proteomes" id="UP000177269"/>
    </source>
</evidence>
<dbReference type="Proteomes" id="UP000177269">
    <property type="component" value="Unassembled WGS sequence"/>
</dbReference>
<accession>A0A1G2P1W6</accession>
<gene>
    <name evidence="1" type="ORF">A3G52_01350</name>
</gene>
<dbReference type="AlphaFoldDB" id="A0A1G2P1W6"/>
<name>A0A1G2P1W6_9BACT</name>
<reference evidence="1 2" key="1">
    <citation type="journal article" date="2016" name="Nat. Commun.">
        <title>Thousands of microbial genomes shed light on interconnected biogeochemical processes in an aquifer system.</title>
        <authorList>
            <person name="Anantharaman K."/>
            <person name="Brown C.T."/>
            <person name="Hug L.A."/>
            <person name="Sharon I."/>
            <person name="Castelle C.J."/>
            <person name="Probst A.J."/>
            <person name="Thomas B.C."/>
            <person name="Singh A."/>
            <person name="Wilkins M.J."/>
            <person name="Karaoz U."/>
            <person name="Brodie E.L."/>
            <person name="Williams K.H."/>
            <person name="Hubbard S.S."/>
            <person name="Banfield J.F."/>
        </authorList>
    </citation>
    <scope>NUCLEOTIDE SEQUENCE [LARGE SCALE GENOMIC DNA]</scope>
</reference>
<comment type="caution">
    <text evidence="1">The sequence shown here is derived from an EMBL/GenBank/DDBJ whole genome shotgun (WGS) entry which is preliminary data.</text>
</comment>
<dbReference type="EMBL" id="MHSK01000014">
    <property type="protein sequence ID" value="OHA42336.1"/>
    <property type="molecule type" value="Genomic_DNA"/>
</dbReference>
<proteinExistence type="predicted"/>
<evidence type="ECO:0000313" key="1">
    <source>
        <dbReference type="EMBL" id="OHA42336.1"/>
    </source>
</evidence>
<sequence length="334" mass="38742">MADHKNTIINKDGIKFFCKEFFSREALLKELGGYETIAKYYPVPRLINKDSCKEENRLIFEFDESIGSNRGLLLDVFNKTDHVIVFEKIFRMYLSVFDSTLEKTITTSADVFFMDRALKLKEKYSVIYASKDQVELTFNSLNVSINLTEIIDSIELYFIKKEGSELWSVISQADPSDLNIGIKPVIFDYLGGGMVPLMAEFANIIWEQVAQSAMLAPTYNPVMYTEHDMVYKNLPNITFQNGTITFVPPPDRLIFLSEYTRQVIMPVMDRIDYSDWYYDLKNHIAMRILGVFDVNNFSSEHKSLAFAYLGLFYNTWNPRTPSELIELIKKYSNE</sequence>
<protein>
    <submittedName>
        <fullName evidence="1">Uncharacterized protein</fullName>
    </submittedName>
</protein>
<organism evidence="1 2">
    <name type="scientific">Candidatus Taylorbacteria bacterium RIFCSPLOWO2_12_FULL_43_20</name>
    <dbReference type="NCBI Taxonomy" id="1802332"/>
    <lineage>
        <taxon>Bacteria</taxon>
        <taxon>Candidatus Tayloriibacteriota</taxon>
    </lineage>
</organism>